<dbReference type="NCBIfam" id="NF002326">
    <property type="entry name" value="PRK01286.1-1"/>
    <property type="match status" value="1"/>
</dbReference>
<dbReference type="PANTHER" id="PTHR11373:SF43">
    <property type="entry name" value="DEOXYGUANOSINETRIPHOSPHATE TRIPHOSPHOHYDROLASE-LIKE PROTEIN"/>
    <property type="match status" value="1"/>
</dbReference>
<evidence type="ECO:0000313" key="5">
    <source>
        <dbReference type="EMBL" id="EMD83012.1"/>
    </source>
</evidence>
<dbReference type="CDD" id="cd00077">
    <property type="entry name" value="HDc"/>
    <property type="match status" value="1"/>
</dbReference>
<proteinExistence type="inferred from homology"/>
<protein>
    <recommendedName>
        <fullName evidence="2">Deoxyguanosinetriphosphate triphosphohydrolase-like protein</fullName>
    </recommendedName>
</protein>
<evidence type="ECO:0000256" key="1">
    <source>
        <dbReference type="ARBA" id="ARBA00022801"/>
    </source>
</evidence>
<keyword evidence="1 2" id="KW-0378">Hydrolase</keyword>
<evidence type="ECO:0000256" key="3">
    <source>
        <dbReference type="SAM" id="MobiDB-lite"/>
    </source>
</evidence>
<dbReference type="SUPFAM" id="SSF109604">
    <property type="entry name" value="HD-domain/PDEase-like"/>
    <property type="match status" value="1"/>
</dbReference>
<dbReference type="PANTHER" id="PTHR11373">
    <property type="entry name" value="DEOXYNUCLEOSIDE TRIPHOSPHATE TRIPHOSPHOHYDROLASE"/>
    <property type="match status" value="1"/>
</dbReference>
<dbReference type="AlphaFoldDB" id="M2U4Q4"/>
<dbReference type="Pfam" id="PF13286">
    <property type="entry name" value="HD_assoc"/>
    <property type="match status" value="1"/>
</dbReference>
<dbReference type="InterPro" id="IPR006674">
    <property type="entry name" value="HD_domain"/>
</dbReference>
<dbReference type="Gene3D" id="1.10.3210.10">
    <property type="entry name" value="Hypothetical protein af1432"/>
    <property type="match status" value="1"/>
</dbReference>
<dbReference type="InterPro" id="IPR026875">
    <property type="entry name" value="PHydrolase_assoc_dom"/>
</dbReference>
<dbReference type="OrthoDB" id="9803619at2"/>
<comment type="similarity">
    <text evidence="2">Belongs to the dGTPase family. Type 2 subfamily.</text>
</comment>
<dbReference type="InterPro" id="IPR006261">
    <property type="entry name" value="dGTPase"/>
</dbReference>
<feature type="domain" description="HD" evidence="4">
    <location>
        <begin position="73"/>
        <end position="208"/>
    </location>
</feature>
<dbReference type="InterPro" id="IPR003607">
    <property type="entry name" value="HD/PDEase_dom"/>
</dbReference>
<comment type="caution">
    <text evidence="5">The sequence shown here is derived from an EMBL/GenBank/DDBJ whole genome shotgun (WGS) entry which is preliminary data.</text>
</comment>
<dbReference type="InterPro" id="IPR050135">
    <property type="entry name" value="dGTPase-like"/>
</dbReference>
<evidence type="ECO:0000313" key="6">
    <source>
        <dbReference type="Proteomes" id="UP000011717"/>
    </source>
</evidence>
<dbReference type="NCBIfam" id="TIGR01353">
    <property type="entry name" value="dGTP_triPase"/>
    <property type="match status" value="1"/>
</dbReference>
<gene>
    <name evidence="5" type="ORF">C725_1610</name>
</gene>
<dbReference type="PROSITE" id="PS51831">
    <property type="entry name" value="HD"/>
    <property type="match status" value="1"/>
</dbReference>
<dbReference type="EMBL" id="AMRV01000004">
    <property type="protein sequence ID" value="EMD83012.1"/>
    <property type="molecule type" value="Genomic_DNA"/>
</dbReference>
<dbReference type="PATRIC" id="fig|1234595.3.peg.1611"/>
<organism evidence="5 6">
    <name type="scientific">Pacificimonas flava</name>
    <dbReference type="NCBI Taxonomy" id="1234595"/>
    <lineage>
        <taxon>Bacteria</taxon>
        <taxon>Pseudomonadati</taxon>
        <taxon>Pseudomonadota</taxon>
        <taxon>Alphaproteobacteria</taxon>
        <taxon>Sphingomonadales</taxon>
        <taxon>Sphingosinicellaceae</taxon>
        <taxon>Pacificimonas</taxon>
    </lineage>
</organism>
<evidence type="ECO:0000256" key="2">
    <source>
        <dbReference type="HAMAP-Rule" id="MF_01212"/>
    </source>
</evidence>
<feature type="region of interest" description="Disordered" evidence="3">
    <location>
        <begin position="1"/>
        <end position="42"/>
    </location>
</feature>
<reference evidence="5 6" key="1">
    <citation type="journal article" date="2013" name="Genome Announc.">
        <title>Draft Genome Sequence of Strain JLT2015T, Belonging to the Family Sphingomonadaceae of the Alphaproteobacteria.</title>
        <authorList>
            <person name="Tang K."/>
            <person name="Liu K."/>
            <person name="Li S."/>
            <person name="Jiao N."/>
        </authorList>
    </citation>
    <scope>NUCLEOTIDE SEQUENCE [LARGE SCALE GENOMIC DNA]</scope>
    <source>
        <strain evidence="5 6">JLT2015</strain>
    </source>
</reference>
<dbReference type="Pfam" id="PF01966">
    <property type="entry name" value="HD"/>
    <property type="match status" value="1"/>
</dbReference>
<dbReference type="HAMAP" id="MF_01212">
    <property type="entry name" value="dGTPase_type2"/>
    <property type="match status" value="1"/>
</dbReference>
<dbReference type="Proteomes" id="UP000011717">
    <property type="component" value="Unassembled WGS sequence"/>
</dbReference>
<dbReference type="GO" id="GO:0006203">
    <property type="term" value="P:dGTP catabolic process"/>
    <property type="evidence" value="ECO:0007669"/>
    <property type="project" value="TreeGrafter"/>
</dbReference>
<dbReference type="GO" id="GO:0008832">
    <property type="term" value="F:dGTPase activity"/>
    <property type="evidence" value="ECO:0007669"/>
    <property type="project" value="TreeGrafter"/>
</dbReference>
<evidence type="ECO:0000259" key="4">
    <source>
        <dbReference type="PROSITE" id="PS51831"/>
    </source>
</evidence>
<accession>M2U4Q4</accession>
<keyword evidence="6" id="KW-1185">Reference proteome</keyword>
<name>M2U4Q4_9SPHN</name>
<dbReference type="InterPro" id="IPR023023">
    <property type="entry name" value="dNTPase_2"/>
</dbReference>
<sequence length="384" mass="42923">MTADPAAAPDPRLAPYASHPGNTRGRRHEIPPSALRDPFDRDRDRIVHSNAFRRLKHKTQVFVMPDGDHYRTRLTHSLEVAQIGRVMAKALGLHEGLTEALCLAHDLGHPPFGHVGEEALDRAMAPWGGFDHNGNTLRIVTLRERRYADYPGLNLSWEVLEGLAKHNGPVEDPGWALAAANTDYDLDLRSHASLEAQVAAIADDIAYDNHDLDDGIRAGAFRLEDVVAVPFVRENWRIVAERHMGAPKDAIIAEMVRRQIGIMVEDVLAEARRRLHGIGSVEDVRRAGRPLIAFSAEVAASERELSAFLFENMYQTAPARDLREPAGDVVEQLFSALHADPQLLPQSWRDSLPEEEPARARHVGDFIAGMTDRYAMRFWQELGR</sequence>
<dbReference type="SMART" id="SM00471">
    <property type="entry name" value="HDc"/>
    <property type="match status" value="1"/>
</dbReference>
<feature type="compositionally biased region" description="Low complexity" evidence="3">
    <location>
        <begin position="1"/>
        <end position="17"/>
    </location>
</feature>
<dbReference type="RefSeq" id="WP_008601700.1">
    <property type="nucleotide sequence ID" value="NZ_AMRV01000004.1"/>
</dbReference>